<feature type="region of interest" description="Disordered" evidence="1">
    <location>
        <begin position="1"/>
        <end position="87"/>
    </location>
</feature>
<sequence length="161" mass="18051">MTIPTPDDEKDDGSEEENERNIVESEREIEEKSEQSDIRGSEEKNEENSEKSERESEEESEPEQSVKSTDTVGAEKDTIGAETENISAETERFLIKEFLNKRGTKRFIWVPKTPKSKVPKKVPKRLDTVCYKCVISVMLSASSELSRGGGTNSGISTGFKL</sequence>
<protein>
    <submittedName>
        <fullName evidence="2">Uncharacterized protein</fullName>
    </submittedName>
</protein>
<organism evidence="2 3">
    <name type="scientific">Daphnia pulex</name>
    <name type="common">Water flea</name>
    <dbReference type="NCBI Taxonomy" id="6669"/>
    <lineage>
        <taxon>Eukaryota</taxon>
        <taxon>Metazoa</taxon>
        <taxon>Ecdysozoa</taxon>
        <taxon>Arthropoda</taxon>
        <taxon>Crustacea</taxon>
        <taxon>Branchiopoda</taxon>
        <taxon>Diplostraca</taxon>
        <taxon>Cladocera</taxon>
        <taxon>Anomopoda</taxon>
        <taxon>Daphniidae</taxon>
        <taxon>Daphnia</taxon>
    </lineage>
</organism>
<accession>E9HSN2</accession>
<feature type="compositionally biased region" description="Basic and acidic residues" evidence="1">
    <location>
        <begin position="19"/>
        <end position="54"/>
    </location>
</feature>
<feature type="compositionally biased region" description="Acidic residues" evidence="1">
    <location>
        <begin position="1"/>
        <end position="18"/>
    </location>
</feature>
<gene>
    <name evidence="2" type="ORF">DAPPUDRAFT_117438</name>
</gene>
<dbReference type="EMBL" id="GL732754">
    <property type="protein sequence ID" value="EFX65257.1"/>
    <property type="molecule type" value="Genomic_DNA"/>
</dbReference>
<evidence type="ECO:0000313" key="3">
    <source>
        <dbReference type="Proteomes" id="UP000000305"/>
    </source>
</evidence>
<evidence type="ECO:0000313" key="2">
    <source>
        <dbReference type="EMBL" id="EFX65257.1"/>
    </source>
</evidence>
<dbReference type="Proteomes" id="UP000000305">
    <property type="component" value="Unassembled WGS sequence"/>
</dbReference>
<name>E9HSN2_DAPPU</name>
<evidence type="ECO:0000256" key="1">
    <source>
        <dbReference type="SAM" id="MobiDB-lite"/>
    </source>
</evidence>
<dbReference type="InParanoid" id="E9HSN2"/>
<keyword evidence="3" id="KW-1185">Reference proteome</keyword>
<proteinExistence type="predicted"/>
<dbReference type="HOGENOM" id="CLU_1645436_0_0_1"/>
<reference evidence="2 3" key="1">
    <citation type="journal article" date="2011" name="Science">
        <title>The ecoresponsive genome of Daphnia pulex.</title>
        <authorList>
            <person name="Colbourne J.K."/>
            <person name="Pfrender M.E."/>
            <person name="Gilbert D."/>
            <person name="Thomas W.K."/>
            <person name="Tucker A."/>
            <person name="Oakley T.H."/>
            <person name="Tokishita S."/>
            <person name="Aerts A."/>
            <person name="Arnold G.J."/>
            <person name="Basu M.K."/>
            <person name="Bauer D.J."/>
            <person name="Caceres C.E."/>
            <person name="Carmel L."/>
            <person name="Casola C."/>
            <person name="Choi J.H."/>
            <person name="Detter J.C."/>
            <person name="Dong Q."/>
            <person name="Dusheyko S."/>
            <person name="Eads B.D."/>
            <person name="Frohlich T."/>
            <person name="Geiler-Samerotte K.A."/>
            <person name="Gerlach D."/>
            <person name="Hatcher P."/>
            <person name="Jogdeo S."/>
            <person name="Krijgsveld J."/>
            <person name="Kriventseva E.V."/>
            <person name="Kultz D."/>
            <person name="Laforsch C."/>
            <person name="Lindquist E."/>
            <person name="Lopez J."/>
            <person name="Manak J.R."/>
            <person name="Muller J."/>
            <person name="Pangilinan J."/>
            <person name="Patwardhan R.P."/>
            <person name="Pitluck S."/>
            <person name="Pritham E.J."/>
            <person name="Rechtsteiner A."/>
            <person name="Rho M."/>
            <person name="Rogozin I.B."/>
            <person name="Sakarya O."/>
            <person name="Salamov A."/>
            <person name="Schaack S."/>
            <person name="Shapiro H."/>
            <person name="Shiga Y."/>
            <person name="Skalitzky C."/>
            <person name="Smith Z."/>
            <person name="Souvorov A."/>
            <person name="Sung W."/>
            <person name="Tang Z."/>
            <person name="Tsuchiya D."/>
            <person name="Tu H."/>
            <person name="Vos H."/>
            <person name="Wang M."/>
            <person name="Wolf Y.I."/>
            <person name="Yamagata H."/>
            <person name="Yamada T."/>
            <person name="Ye Y."/>
            <person name="Shaw J.R."/>
            <person name="Andrews J."/>
            <person name="Crease T.J."/>
            <person name="Tang H."/>
            <person name="Lucas S.M."/>
            <person name="Robertson H.M."/>
            <person name="Bork P."/>
            <person name="Koonin E.V."/>
            <person name="Zdobnov E.M."/>
            <person name="Grigoriev I.V."/>
            <person name="Lynch M."/>
            <person name="Boore J.L."/>
        </authorList>
    </citation>
    <scope>NUCLEOTIDE SEQUENCE [LARGE SCALE GENOMIC DNA]</scope>
</reference>
<dbReference type="KEGG" id="dpx:DAPPUDRAFT_117438"/>
<dbReference type="AlphaFoldDB" id="E9HSN2"/>